<reference evidence="1 2" key="1">
    <citation type="journal article" date="2019" name="Int. J. Syst. Evol. Microbiol.">
        <title>The Global Catalogue of Microorganisms (GCM) 10K type strain sequencing project: providing services to taxonomists for standard genome sequencing and annotation.</title>
        <authorList>
            <consortium name="The Broad Institute Genomics Platform"/>
            <consortium name="The Broad Institute Genome Sequencing Center for Infectious Disease"/>
            <person name="Wu L."/>
            <person name="Ma J."/>
        </authorList>
    </citation>
    <scope>NUCLEOTIDE SEQUENCE [LARGE SCALE GENOMIC DNA]</scope>
    <source>
        <strain evidence="1 2">JCM 13023</strain>
    </source>
</reference>
<dbReference type="Proteomes" id="UP001500653">
    <property type="component" value="Unassembled WGS sequence"/>
</dbReference>
<accession>A0ABN1W6I1</accession>
<sequence>MTTLLLDDNTEVQSVADISAVLREQAQVTRDVPPTMTLKSGDAELIVGVRGNRAVLYWMTYSDDDAVATGGTNPEPVSYGHQQILMPAYTEIALENAIEAAVVFARSGQRPESVTWALYVDEIERSVD</sequence>
<evidence type="ECO:0000313" key="1">
    <source>
        <dbReference type="EMBL" id="GAA1234897.1"/>
    </source>
</evidence>
<proteinExistence type="predicted"/>
<dbReference type="RefSeq" id="WP_253863425.1">
    <property type="nucleotide sequence ID" value="NZ_BAAALN010000005.1"/>
</dbReference>
<evidence type="ECO:0008006" key="3">
    <source>
        <dbReference type="Google" id="ProtNLM"/>
    </source>
</evidence>
<name>A0ABN1W6I1_9PSEU</name>
<dbReference type="EMBL" id="BAAALN010000005">
    <property type="protein sequence ID" value="GAA1234897.1"/>
    <property type="molecule type" value="Genomic_DNA"/>
</dbReference>
<protein>
    <recommendedName>
        <fullName evidence="3">Immunity protein Imm1</fullName>
    </recommendedName>
</protein>
<evidence type="ECO:0000313" key="2">
    <source>
        <dbReference type="Proteomes" id="UP001500653"/>
    </source>
</evidence>
<keyword evidence="2" id="KW-1185">Reference proteome</keyword>
<organism evidence="1 2">
    <name type="scientific">Prauserella halophila</name>
    <dbReference type="NCBI Taxonomy" id="185641"/>
    <lineage>
        <taxon>Bacteria</taxon>
        <taxon>Bacillati</taxon>
        <taxon>Actinomycetota</taxon>
        <taxon>Actinomycetes</taxon>
        <taxon>Pseudonocardiales</taxon>
        <taxon>Pseudonocardiaceae</taxon>
        <taxon>Prauserella</taxon>
    </lineage>
</organism>
<gene>
    <name evidence="1" type="ORF">GCM10009676_18400</name>
</gene>
<dbReference type="Pfam" id="PF14430">
    <property type="entry name" value="Imm1"/>
    <property type="match status" value="1"/>
</dbReference>
<dbReference type="InterPro" id="IPR025680">
    <property type="entry name" value="DddI"/>
</dbReference>
<comment type="caution">
    <text evidence="1">The sequence shown here is derived from an EMBL/GenBank/DDBJ whole genome shotgun (WGS) entry which is preliminary data.</text>
</comment>